<keyword evidence="3" id="KW-0813">Transport</keyword>
<dbReference type="RefSeq" id="WP_097105124.1">
    <property type="nucleotide sequence ID" value="NZ_OCPC01000001.1"/>
</dbReference>
<keyword evidence="4 8" id="KW-1003">Cell membrane</keyword>
<dbReference type="EMBL" id="OCPC01000001">
    <property type="protein sequence ID" value="SOE09396.1"/>
    <property type="molecule type" value="Genomic_DNA"/>
</dbReference>
<accession>A0A286HPF5</accession>
<feature type="transmembrane region" description="Helical" evidence="8">
    <location>
        <begin position="155"/>
        <end position="174"/>
    </location>
</feature>
<evidence type="ECO:0000313" key="10">
    <source>
        <dbReference type="Proteomes" id="UP000219465"/>
    </source>
</evidence>
<evidence type="ECO:0000256" key="8">
    <source>
        <dbReference type="RuleBase" id="RU363041"/>
    </source>
</evidence>
<keyword evidence="6 8" id="KW-1133">Transmembrane helix</keyword>
<sequence length="261" mass="26822">MEDLTLTLTLLLLGAAFLAGFVDSIAGGGGLITVPALLLAGFSPVEALGTNKLQGLFGSSSATLTYARKGHVDLKAQLPSAALSAAGSALGALLATVIPGDIFRAFLPFLLVAIAFYFAFKPNMGDVDRVRRLSPFLFGLTIVPLIGFYDGVFGPGAGSFFMLACVALAGYGLLKATAHTKLLNFASNLGGFAIFALVGVISWKVGLMMGLAQFAGAQVGSRLAMKNGAKIIKPLLVITCVALAGKLASDPVNPVRVLLGF</sequence>
<dbReference type="PANTHER" id="PTHR30269">
    <property type="entry name" value="TRANSMEMBRANE PROTEIN YFCA"/>
    <property type="match status" value="1"/>
</dbReference>
<feature type="transmembrane region" description="Helical" evidence="8">
    <location>
        <begin position="186"/>
        <end position="211"/>
    </location>
</feature>
<name>A0A286HPF5_9HYPH</name>
<gene>
    <name evidence="9" type="ORF">SAMN05877838_0706</name>
</gene>
<evidence type="ECO:0000256" key="6">
    <source>
        <dbReference type="ARBA" id="ARBA00022989"/>
    </source>
</evidence>
<proteinExistence type="inferred from homology"/>
<comment type="subcellular location">
    <subcellularLocation>
        <location evidence="1 8">Cell membrane</location>
        <topology evidence="1 8">Multi-pass membrane protein</topology>
    </subcellularLocation>
</comment>
<dbReference type="Pfam" id="PF01925">
    <property type="entry name" value="TauE"/>
    <property type="match status" value="1"/>
</dbReference>
<dbReference type="Proteomes" id="UP000219465">
    <property type="component" value="Unassembled WGS sequence"/>
</dbReference>
<protein>
    <recommendedName>
        <fullName evidence="8">Probable membrane transporter protein</fullName>
    </recommendedName>
</protein>
<organism evidence="9 10">
    <name type="scientific">Hoeflea halophila</name>
    <dbReference type="NCBI Taxonomy" id="714899"/>
    <lineage>
        <taxon>Bacteria</taxon>
        <taxon>Pseudomonadati</taxon>
        <taxon>Pseudomonadota</taxon>
        <taxon>Alphaproteobacteria</taxon>
        <taxon>Hyphomicrobiales</taxon>
        <taxon>Rhizobiaceae</taxon>
        <taxon>Hoeflea</taxon>
    </lineage>
</organism>
<keyword evidence="10" id="KW-1185">Reference proteome</keyword>
<reference evidence="10" key="1">
    <citation type="submission" date="2017-08" db="EMBL/GenBank/DDBJ databases">
        <authorList>
            <person name="Varghese N."/>
            <person name="Submissions S."/>
        </authorList>
    </citation>
    <scope>NUCLEOTIDE SEQUENCE [LARGE SCALE GENOMIC DNA]</scope>
    <source>
        <strain evidence="10">KCTC 23107</strain>
    </source>
</reference>
<dbReference type="OrthoDB" id="554695at2"/>
<evidence type="ECO:0000256" key="5">
    <source>
        <dbReference type="ARBA" id="ARBA00022692"/>
    </source>
</evidence>
<dbReference type="GO" id="GO:0005886">
    <property type="term" value="C:plasma membrane"/>
    <property type="evidence" value="ECO:0007669"/>
    <property type="project" value="UniProtKB-SubCell"/>
</dbReference>
<evidence type="ECO:0000313" key="9">
    <source>
        <dbReference type="EMBL" id="SOE09396.1"/>
    </source>
</evidence>
<evidence type="ECO:0000256" key="7">
    <source>
        <dbReference type="ARBA" id="ARBA00023136"/>
    </source>
</evidence>
<dbReference type="PANTHER" id="PTHR30269:SF0">
    <property type="entry name" value="MEMBRANE TRANSPORTER PROTEIN YFCA-RELATED"/>
    <property type="match status" value="1"/>
</dbReference>
<comment type="similarity">
    <text evidence="2 8">Belongs to the 4-toluene sulfonate uptake permease (TSUP) (TC 2.A.102) family.</text>
</comment>
<dbReference type="InterPro" id="IPR052017">
    <property type="entry name" value="TSUP"/>
</dbReference>
<evidence type="ECO:0000256" key="1">
    <source>
        <dbReference type="ARBA" id="ARBA00004651"/>
    </source>
</evidence>
<dbReference type="AlphaFoldDB" id="A0A286HPF5"/>
<feature type="transmembrane region" description="Helical" evidence="8">
    <location>
        <begin position="132"/>
        <end position="149"/>
    </location>
</feature>
<evidence type="ECO:0000256" key="2">
    <source>
        <dbReference type="ARBA" id="ARBA00009142"/>
    </source>
</evidence>
<evidence type="ECO:0000256" key="3">
    <source>
        <dbReference type="ARBA" id="ARBA00022448"/>
    </source>
</evidence>
<keyword evidence="5 8" id="KW-0812">Transmembrane</keyword>
<evidence type="ECO:0000256" key="4">
    <source>
        <dbReference type="ARBA" id="ARBA00022475"/>
    </source>
</evidence>
<dbReference type="InterPro" id="IPR002781">
    <property type="entry name" value="TM_pro_TauE-like"/>
</dbReference>
<keyword evidence="7 8" id="KW-0472">Membrane</keyword>
<feature type="transmembrane region" description="Helical" evidence="8">
    <location>
        <begin position="102"/>
        <end position="120"/>
    </location>
</feature>